<proteinExistence type="predicted"/>
<feature type="compositionally biased region" description="Basic and acidic residues" evidence="1">
    <location>
        <begin position="189"/>
        <end position="200"/>
    </location>
</feature>
<evidence type="ECO:0000313" key="3">
    <source>
        <dbReference type="WBParaSite" id="nRc.2.0.1.t47517-RA"/>
    </source>
</evidence>
<reference evidence="3" key="1">
    <citation type="submission" date="2022-11" db="UniProtKB">
        <authorList>
            <consortium name="WormBaseParasite"/>
        </authorList>
    </citation>
    <scope>IDENTIFICATION</scope>
</reference>
<feature type="region of interest" description="Disordered" evidence="1">
    <location>
        <begin position="61"/>
        <end position="83"/>
    </location>
</feature>
<organism evidence="2 3">
    <name type="scientific">Romanomermis culicivorax</name>
    <name type="common">Nematode worm</name>
    <dbReference type="NCBI Taxonomy" id="13658"/>
    <lineage>
        <taxon>Eukaryota</taxon>
        <taxon>Metazoa</taxon>
        <taxon>Ecdysozoa</taxon>
        <taxon>Nematoda</taxon>
        <taxon>Enoplea</taxon>
        <taxon>Dorylaimia</taxon>
        <taxon>Mermithida</taxon>
        <taxon>Mermithoidea</taxon>
        <taxon>Mermithidae</taxon>
        <taxon>Romanomermis</taxon>
    </lineage>
</organism>
<dbReference type="WBParaSite" id="nRc.2.0.1.t47517-RA">
    <property type="protein sequence ID" value="nRc.2.0.1.t47517-RA"/>
    <property type="gene ID" value="nRc.2.0.1.g47517"/>
</dbReference>
<feature type="region of interest" description="Disordered" evidence="1">
    <location>
        <begin position="189"/>
        <end position="218"/>
    </location>
</feature>
<keyword evidence="2" id="KW-1185">Reference proteome</keyword>
<evidence type="ECO:0000256" key="1">
    <source>
        <dbReference type="SAM" id="MobiDB-lite"/>
    </source>
</evidence>
<feature type="compositionally biased region" description="Polar residues" evidence="1">
    <location>
        <begin position="62"/>
        <end position="73"/>
    </location>
</feature>
<accession>A0A915L9L5</accession>
<evidence type="ECO:0000313" key="2">
    <source>
        <dbReference type="Proteomes" id="UP000887565"/>
    </source>
</evidence>
<dbReference type="Proteomes" id="UP000887565">
    <property type="component" value="Unplaced"/>
</dbReference>
<dbReference type="AlphaFoldDB" id="A0A915L9L5"/>
<name>A0A915L9L5_ROMCU</name>
<dbReference type="SUPFAM" id="SSF158457">
    <property type="entry name" value="Orange domain-like"/>
    <property type="match status" value="1"/>
</dbReference>
<protein>
    <submittedName>
        <fullName evidence="3">Uncharacterized protein</fullName>
    </submittedName>
</protein>
<sequence>MEERKYHQGYFDCVAETLKFLIGSYGEVADENFKVKLLSHLTTYYAKLVDSRSKDQQIVLDRQSNQKLHTSPQSKKRTHPVDNDQNIRIPRATVNIEFKTDPPTFYCNKLRYSVENSAINAIDHRTVLRHQQDSVEQDNLGLPPTDAKKSKFCQQELQKQIFDRKMVFTVAAVELEKILQASEGHRLKMARHPERPDDSAPHSNFGMEFSPPTTTSKPLNLALKKKKDNFLKNNDDDGKTIKNCKMGNFTSTKNVVGCRLRQILESKEDDERKEEETKMSLEKLRMSHDRLQRKLWDRLTDVMSNE</sequence>